<comment type="caution">
    <text evidence="2">The sequence shown here is derived from an EMBL/GenBank/DDBJ whole genome shotgun (WGS) entry which is preliminary data.</text>
</comment>
<accession>A0A177LTU3</accession>
<dbReference type="EMBL" id="LUUG01000139">
    <property type="protein sequence ID" value="OAH95958.1"/>
    <property type="molecule type" value="Genomic_DNA"/>
</dbReference>
<reference evidence="2 3" key="1">
    <citation type="submission" date="2016-03" db="EMBL/GenBank/DDBJ databases">
        <authorList>
            <person name="Ploux O."/>
        </authorList>
    </citation>
    <scope>NUCLEOTIDE SEQUENCE [LARGE SCALE GENOMIC DNA]</scope>
    <source>
        <strain evidence="2 3">R-45363</strain>
    </source>
</reference>
<evidence type="ECO:0000313" key="2">
    <source>
        <dbReference type="EMBL" id="OAH95958.1"/>
    </source>
</evidence>
<organism evidence="2 3">
    <name type="scientific">Methylomonas methanica</name>
    <dbReference type="NCBI Taxonomy" id="421"/>
    <lineage>
        <taxon>Bacteria</taxon>
        <taxon>Pseudomonadati</taxon>
        <taxon>Pseudomonadota</taxon>
        <taxon>Gammaproteobacteria</taxon>
        <taxon>Methylococcales</taxon>
        <taxon>Methylococcaceae</taxon>
        <taxon>Methylomonas</taxon>
    </lineage>
</organism>
<gene>
    <name evidence="2" type="ORF">A1332_05420</name>
</gene>
<sequence>MIVRGSSPMTELEKIFLTSAVTICGGLLVYVVGQLLSKFLIEPTHELKKTIGEVRFNLAFYAPIIHTPISRNPERSQEAYEALMKSSCDLLARVNAIPLYSNLSSFSRGFLPSKEAIVESAVHLRRLSTYVHETDSKANDSLDTIAKQVARIEKNLGLELLE</sequence>
<protein>
    <submittedName>
        <fullName evidence="2">Uncharacterized protein</fullName>
    </submittedName>
</protein>
<dbReference type="AlphaFoldDB" id="A0A177LTU3"/>
<evidence type="ECO:0000313" key="3">
    <source>
        <dbReference type="Proteomes" id="UP000078090"/>
    </source>
</evidence>
<feature type="transmembrane region" description="Helical" evidence="1">
    <location>
        <begin position="15"/>
        <end position="41"/>
    </location>
</feature>
<name>A0A177LTU3_METMH</name>
<dbReference type="Proteomes" id="UP000078090">
    <property type="component" value="Unassembled WGS sequence"/>
</dbReference>
<evidence type="ECO:0000256" key="1">
    <source>
        <dbReference type="SAM" id="Phobius"/>
    </source>
</evidence>
<keyword evidence="1" id="KW-1133">Transmembrane helix</keyword>
<keyword evidence="1" id="KW-0812">Transmembrane</keyword>
<keyword evidence="1" id="KW-0472">Membrane</keyword>
<proteinExistence type="predicted"/>